<proteinExistence type="predicted"/>
<reference evidence="1 2" key="1">
    <citation type="journal article" date="2017" name="Curr. Biol.">
        <title>Genome architecture and evolution of a unichromosomal asexual nematode.</title>
        <authorList>
            <person name="Fradin H."/>
            <person name="Zegar C."/>
            <person name="Gutwein M."/>
            <person name="Lucas J."/>
            <person name="Kovtun M."/>
            <person name="Corcoran D."/>
            <person name="Baugh L.R."/>
            <person name="Kiontke K."/>
            <person name="Gunsalus K."/>
            <person name="Fitch D.H."/>
            <person name="Piano F."/>
        </authorList>
    </citation>
    <scope>NUCLEOTIDE SEQUENCE [LARGE SCALE GENOMIC DNA]</scope>
    <source>
        <strain evidence="1">PF1309</strain>
    </source>
</reference>
<accession>A0A2A2K2I0</accession>
<dbReference type="Proteomes" id="UP000218231">
    <property type="component" value="Unassembled WGS sequence"/>
</dbReference>
<evidence type="ECO:0000313" key="2">
    <source>
        <dbReference type="Proteomes" id="UP000218231"/>
    </source>
</evidence>
<organism evidence="1 2">
    <name type="scientific">Diploscapter pachys</name>
    <dbReference type="NCBI Taxonomy" id="2018661"/>
    <lineage>
        <taxon>Eukaryota</taxon>
        <taxon>Metazoa</taxon>
        <taxon>Ecdysozoa</taxon>
        <taxon>Nematoda</taxon>
        <taxon>Chromadorea</taxon>
        <taxon>Rhabditida</taxon>
        <taxon>Rhabditina</taxon>
        <taxon>Rhabditomorpha</taxon>
        <taxon>Rhabditoidea</taxon>
        <taxon>Rhabditidae</taxon>
        <taxon>Diploscapter</taxon>
    </lineage>
</organism>
<dbReference type="AlphaFoldDB" id="A0A2A2K2I0"/>
<name>A0A2A2K2I0_9BILA</name>
<gene>
    <name evidence="1" type="ORF">WR25_05691</name>
</gene>
<evidence type="ECO:0000313" key="1">
    <source>
        <dbReference type="EMBL" id="PAV68093.1"/>
    </source>
</evidence>
<keyword evidence="2" id="KW-1185">Reference proteome</keyword>
<protein>
    <submittedName>
        <fullName evidence="1">Uncharacterized protein</fullName>
    </submittedName>
</protein>
<comment type="caution">
    <text evidence="1">The sequence shown here is derived from an EMBL/GenBank/DDBJ whole genome shotgun (WGS) entry which is preliminary data.</text>
</comment>
<dbReference type="EMBL" id="LIAE01009818">
    <property type="protein sequence ID" value="PAV68093.1"/>
    <property type="molecule type" value="Genomic_DNA"/>
</dbReference>
<sequence length="519" mass="55282">MAVVAPERIAIDLDRFGAGGLHARAAPQDMRDLRFDHVDDRVVAQIGVGAIEHKEIGEAGHRHAQIGAGAVAPGIVQCDALPAPDRHRRQEFGRGEAGAVDQHVDIVRSSIDRLDAGGGQASDAIGDQVDIGSRHRREIVVREEQPLASHRIVRPQLVARPRVRHLPREHPAERPRGGDFHQSLEPRERQRTRFIAQVDAQPVQPHRRRHRAKPAFLPLRVRTIGFRHDVGGRALEDADAGCIGGDLRHELDGRGAGADHSDPFAHQRDGVIPMRGMEGGNAQGLLPLQHGDGGAAQLPDGADQQVGSEDAAIRGPYGPACLSLIEGRAQHLRPEPDMAAHVQIVGAAFEIGVDFGLGGKGPRPVGIGGEGKGIEVRRDIAGRAGIGVVAPDAAHGVGLFQHDEVLDALALQPRRHADAGKARADDDGGPSAAGATLFLACCRARLRRWPAHHRVCRVDRHAPLPLPITPAVQDRVEPCASAGKSGAGHHFIKWAKHGVARMGSLGMASALTSARAQPP</sequence>